<reference evidence="2" key="1">
    <citation type="submission" date="2023-01" db="EMBL/GenBank/DDBJ databases">
        <title>Genome assembly of the deep-sea coral Lophelia pertusa.</title>
        <authorList>
            <person name="Herrera S."/>
            <person name="Cordes E."/>
        </authorList>
    </citation>
    <scope>NUCLEOTIDE SEQUENCE</scope>
    <source>
        <strain evidence="2">USNM1676648</strain>
        <tissue evidence="2">Polyp</tissue>
    </source>
</reference>
<dbReference type="Proteomes" id="UP001163046">
    <property type="component" value="Unassembled WGS sequence"/>
</dbReference>
<protein>
    <submittedName>
        <fullName evidence="2">Uncharacterized protein</fullName>
    </submittedName>
</protein>
<name>A0A9X0A010_9CNID</name>
<accession>A0A9X0A010</accession>
<dbReference type="AlphaFoldDB" id="A0A9X0A010"/>
<keyword evidence="3" id="KW-1185">Reference proteome</keyword>
<keyword evidence="1" id="KW-0732">Signal</keyword>
<evidence type="ECO:0000313" key="3">
    <source>
        <dbReference type="Proteomes" id="UP001163046"/>
    </source>
</evidence>
<dbReference type="OrthoDB" id="5984762at2759"/>
<gene>
    <name evidence="2" type="ORF">OS493_020996</name>
</gene>
<feature type="signal peptide" evidence="1">
    <location>
        <begin position="1"/>
        <end position="19"/>
    </location>
</feature>
<sequence>MWLILILMGLSVEFIHIQASTQQRKSRDILEFFKKAGENAIKAISGLIPGGKPSQLTSQPRGPRIPLNTINEDAIKPVIPYKRNMIGKLRADRAETTTNMGLVQKARENTTWINRK</sequence>
<dbReference type="EMBL" id="MU825409">
    <property type="protein sequence ID" value="KAJ7390976.1"/>
    <property type="molecule type" value="Genomic_DNA"/>
</dbReference>
<organism evidence="2 3">
    <name type="scientific">Desmophyllum pertusum</name>
    <dbReference type="NCBI Taxonomy" id="174260"/>
    <lineage>
        <taxon>Eukaryota</taxon>
        <taxon>Metazoa</taxon>
        <taxon>Cnidaria</taxon>
        <taxon>Anthozoa</taxon>
        <taxon>Hexacorallia</taxon>
        <taxon>Scleractinia</taxon>
        <taxon>Caryophylliina</taxon>
        <taxon>Caryophylliidae</taxon>
        <taxon>Desmophyllum</taxon>
    </lineage>
</organism>
<evidence type="ECO:0000256" key="1">
    <source>
        <dbReference type="SAM" id="SignalP"/>
    </source>
</evidence>
<comment type="caution">
    <text evidence="2">The sequence shown here is derived from an EMBL/GenBank/DDBJ whole genome shotgun (WGS) entry which is preliminary data.</text>
</comment>
<proteinExistence type="predicted"/>
<feature type="chain" id="PRO_5040896245" evidence="1">
    <location>
        <begin position="20"/>
        <end position="116"/>
    </location>
</feature>
<evidence type="ECO:0000313" key="2">
    <source>
        <dbReference type="EMBL" id="KAJ7390976.1"/>
    </source>
</evidence>